<sequence length="150" mass="17263">MNDSEIKNVSASDVSKDETKKIDIEPIKSIVKDKTSKKLSKGLQKKTKKPSWWVRYSRKKLVFKLKVALKELGVSKAWAHKHFINAEEKKVNNITIYIELNKTKANKYDAHQIDALMDKKFKRKVINVIDVASLQPAIKEFVSKDITPLL</sequence>
<evidence type="ECO:0000313" key="1">
    <source>
        <dbReference type="EMBL" id="MPL70084.1"/>
    </source>
</evidence>
<accession>A0A644TSZ4</accession>
<dbReference type="EMBL" id="VSSQ01000051">
    <property type="protein sequence ID" value="MPL70084.1"/>
    <property type="molecule type" value="Genomic_DNA"/>
</dbReference>
<organism evidence="1">
    <name type="scientific">bioreactor metagenome</name>
    <dbReference type="NCBI Taxonomy" id="1076179"/>
    <lineage>
        <taxon>unclassified sequences</taxon>
        <taxon>metagenomes</taxon>
        <taxon>ecological metagenomes</taxon>
    </lineage>
</organism>
<proteinExistence type="predicted"/>
<name>A0A644TSZ4_9ZZZZ</name>
<gene>
    <name evidence="1" type="ORF">SDC9_15835</name>
</gene>
<comment type="caution">
    <text evidence="1">The sequence shown here is derived from an EMBL/GenBank/DDBJ whole genome shotgun (WGS) entry which is preliminary data.</text>
</comment>
<protein>
    <submittedName>
        <fullName evidence="1">Uncharacterized protein</fullName>
    </submittedName>
</protein>
<dbReference type="AlphaFoldDB" id="A0A644TSZ4"/>
<reference evidence="1" key="1">
    <citation type="submission" date="2019-08" db="EMBL/GenBank/DDBJ databases">
        <authorList>
            <person name="Kucharzyk K."/>
            <person name="Murdoch R.W."/>
            <person name="Higgins S."/>
            <person name="Loffler F."/>
        </authorList>
    </citation>
    <scope>NUCLEOTIDE SEQUENCE</scope>
</reference>